<dbReference type="Proteomes" id="UP000030746">
    <property type="component" value="Unassembled WGS sequence"/>
</dbReference>
<protein>
    <submittedName>
        <fullName evidence="2">Uncharacterized protein</fullName>
    </submittedName>
</protein>
<dbReference type="EMBL" id="KB203608">
    <property type="protein sequence ID" value="ESO83705.1"/>
    <property type="molecule type" value="Genomic_DNA"/>
</dbReference>
<dbReference type="GeneID" id="20243625"/>
<proteinExistence type="predicted"/>
<sequence length="202" mass="22752">MSSISSASSFTRKLKAAEEAEAAKVALRYHDLEQQHQIDLERKRVEFEEMKGALQKLDIMKKLDIAEAKLKAIEKVETQDMNSYNVIDRISVPDESLDHSTKVNTYLNSTLPPVLTPQTVISPEVRRNDYTSSPGQAERNLDMNYIPEPSLESRPTVGTNTNYTSSSFPPNRNTASLDVSKNSVTLDTGDLWRSQVKCERMT</sequence>
<gene>
    <name evidence="2" type="ORF">LOTGIDRAFT_176197</name>
</gene>
<reference evidence="2 3" key="1">
    <citation type="journal article" date="2013" name="Nature">
        <title>Insights into bilaterian evolution from three spiralian genomes.</title>
        <authorList>
            <person name="Simakov O."/>
            <person name="Marletaz F."/>
            <person name="Cho S.J."/>
            <person name="Edsinger-Gonzales E."/>
            <person name="Havlak P."/>
            <person name="Hellsten U."/>
            <person name="Kuo D.H."/>
            <person name="Larsson T."/>
            <person name="Lv J."/>
            <person name="Arendt D."/>
            <person name="Savage R."/>
            <person name="Osoegawa K."/>
            <person name="de Jong P."/>
            <person name="Grimwood J."/>
            <person name="Chapman J.A."/>
            <person name="Shapiro H."/>
            <person name="Aerts A."/>
            <person name="Otillar R.P."/>
            <person name="Terry A.Y."/>
            <person name="Boore J.L."/>
            <person name="Grigoriev I.V."/>
            <person name="Lindberg D.R."/>
            <person name="Seaver E.C."/>
            <person name="Weisblat D.A."/>
            <person name="Putnam N.H."/>
            <person name="Rokhsar D.S."/>
        </authorList>
    </citation>
    <scope>NUCLEOTIDE SEQUENCE [LARGE SCALE GENOMIC DNA]</scope>
</reference>
<dbReference type="RefSeq" id="XP_009065608.1">
    <property type="nucleotide sequence ID" value="XM_009067360.1"/>
</dbReference>
<feature type="region of interest" description="Disordered" evidence="1">
    <location>
        <begin position="149"/>
        <end position="176"/>
    </location>
</feature>
<feature type="compositionally biased region" description="Polar residues" evidence="1">
    <location>
        <begin position="156"/>
        <end position="176"/>
    </location>
</feature>
<name>V3ZMN1_LOTGI</name>
<dbReference type="AlphaFoldDB" id="V3ZMN1"/>
<organism evidence="2 3">
    <name type="scientific">Lottia gigantea</name>
    <name type="common">Giant owl limpet</name>
    <dbReference type="NCBI Taxonomy" id="225164"/>
    <lineage>
        <taxon>Eukaryota</taxon>
        <taxon>Metazoa</taxon>
        <taxon>Spiralia</taxon>
        <taxon>Lophotrochozoa</taxon>
        <taxon>Mollusca</taxon>
        <taxon>Gastropoda</taxon>
        <taxon>Patellogastropoda</taxon>
        <taxon>Lottioidea</taxon>
        <taxon>Lottiidae</taxon>
        <taxon>Lottia</taxon>
    </lineage>
</organism>
<dbReference type="KEGG" id="lgi:LOTGIDRAFT_176197"/>
<evidence type="ECO:0000313" key="3">
    <source>
        <dbReference type="Proteomes" id="UP000030746"/>
    </source>
</evidence>
<evidence type="ECO:0000313" key="2">
    <source>
        <dbReference type="EMBL" id="ESO83705.1"/>
    </source>
</evidence>
<dbReference type="CTD" id="20243625"/>
<evidence type="ECO:0000256" key="1">
    <source>
        <dbReference type="SAM" id="MobiDB-lite"/>
    </source>
</evidence>
<dbReference type="HOGENOM" id="CLU_1356028_0_0_1"/>
<accession>V3ZMN1</accession>
<keyword evidence="3" id="KW-1185">Reference proteome</keyword>